<feature type="transmembrane region" description="Helical" evidence="1">
    <location>
        <begin position="78"/>
        <end position="101"/>
    </location>
</feature>
<gene>
    <name evidence="2" type="ORF">J4Q44_G00248210</name>
</gene>
<proteinExistence type="predicted"/>
<feature type="transmembrane region" description="Helical" evidence="1">
    <location>
        <begin position="53"/>
        <end position="72"/>
    </location>
</feature>
<name>A0AAN8QGU9_9TELE</name>
<organism evidence="2 3">
    <name type="scientific">Coregonus suidteri</name>
    <dbReference type="NCBI Taxonomy" id="861788"/>
    <lineage>
        <taxon>Eukaryota</taxon>
        <taxon>Metazoa</taxon>
        <taxon>Chordata</taxon>
        <taxon>Craniata</taxon>
        <taxon>Vertebrata</taxon>
        <taxon>Euteleostomi</taxon>
        <taxon>Actinopterygii</taxon>
        <taxon>Neopterygii</taxon>
        <taxon>Teleostei</taxon>
        <taxon>Protacanthopterygii</taxon>
        <taxon>Salmoniformes</taxon>
        <taxon>Salmonidae</taxon>
        <taxon>Coregoninae</taxon>
        <taxon>Coregonus</taxon>
    </lineage>
</organism>
<dbReference type="EMBL" id="JAGTTL010000023">
    <property type="protein sequence ID" value="KAK6304235.1"/>
    <property type="molecule type" value="Genomic_DNA"/>
</dbReference>
<protein>
    <submittedName>
        <fullName evidence="2">Uncharacterized protein</fullName>
    </submittedName>
</protein>
<reference evidence="2 3" key="1">
    <citation type="submission" date="2021-04" db="EMBL/GenBank/DDBJ databases">
        <authorList>
            <person name="De Guttry C."/>
            <person name="Zahm M."/>
            <person name="Klopp C."/>
            <person name="Cabau C."/>
            <person name="Louis A."/>
            <person name="Berthelot C."/>
            <person name="Parey E."/>
            <person name="Roest Crollius H."/>
            <person name="Montfort J."/>
            <person name="Robinson-Rechavi M."/>
            <person name="Bucao C."/>
            <person name="Bouchez O."/>
            <person name="Gislard M."/>
            <person name="Lluch J."/>
            <person name="Milhes M."/>
            <person name="Lampietro C."/>
            <person name="Lopez Roques C."/>
            <person name="Donnadieu C."/>
            <person name="Braasch I."/>
            <person name="Desvignes T."/>
            <person name="Postlethwait J."/>
            <person name="Bobe J."/>
            <person name="Wedekind C."/>
            <person name="Guiguen Y."/>
        </authorList>
    </citation>
    <scope>NUCLEOTIDE SEQUENCE [LARGE SCALE GENOMIC DNA]</scope>
    <source>
        <strain evidence="2">Cs_M1</strain>
        <tissue evidence="2">Blood</tissue>
    </source>
</reference>
<keyword evidence="3" id="KW-1185">Reference proteome</keyword>
<evidence type="ECO:0000256" key="1">
    <source>
        <dbReference type="SAM" id="Phobius"/>
    </source>
</evidence>
<keyword evidence="1" id="KW-0472">Membrane</keyword>
<dbReference type="Proteomes" id="UP001356427">
    <property type="component" value="Unassembled WGS sequence"/>
</dbReference>
<dbReference type="AlphaFoldDB" id="A0AAN8QGU9"/>
<evidence type="ECO:0000313" key="2">
    <source>
        <dbReference type="EMBL" id="KAK6304235.1"/>
    </source>
</evidence>
<comment type="caution">
    <text evidence="2">The sequence shown here is derived from an EMBL/GenBank/DDBJ whole genome shotgun (WGS) entry which is preliminary data.</text>
</comment>
<sequence length="114" mass="13123">MGGPGDRTHYPGVTSAMLYQLSYRGPPIFPLRFGALTHLTLCFKLSCTDFQRLLGTYTVNNVLVFFYCQYSFMNVKSIIYSVLFCSYVIWTMFISLSYYYVIHLHLQLSLESAA</sequence>
<accession>A0AAN8QGU9</accession>
<keyword evidence="1" id="KW-0812">Transmembrane</keyword>
<evidence type="ECO:0000313" key="3">
    <source>
        <dbReference type="Proteomes" id="UP001356427"/>
    </source>
</evidence>
<keyword evidence="1" id="KW-1133">Transmembrane helix</keyword>